<dbReference type="Gene3D" id="2.60.120.10">
    <property type="entry name" value="Jelly Rolls"/>
    <property type="match status" value="1"/>
</dbReference>
<dbReference type="PANTHER" id="PTHR36114:SF4">
    <property type="entry name" value="CUPIN 2 CONSERVED BARREL DOMAIN-CONTAINING PROTEIN"/>
    <property type="match status" value="1"/>
</dbReference>
<dbReference type="InterPro" id="IPR052044">
    <property type="entry name" value="PKS_Associated_Protein"/>
</dbReference>
<dbReference type="OrthoDB" id="9180677at2"/>
<dbReference type="CDD" id="cd02214">
    <property type="entry name" value="cupin_MJ1618"/>
    <property type="match status" value="1"/>
</dbReference>
<dbReference type="AlphaFoldDB" id="A0A1V3NRX7"/>
<dbReference type="InterPro" id="IPR013096">
    <property type="entry name" value="Cupin_2"/>
</dbReference>
<dbReference type="PANTHER" id="PTHR36114">
    <property type="entry name" value="16.7 KDA PROTEIN IN WHIE LOCUS"/>
    <property type="match status" value="1"/>
</dbReference>
<feature type="domain" description="Cupin type-2" evidence="1">
    <location>
        <begin position="38"/>
        <end position="105"/>
    </location>
</feature>
<evidence type="ECO:0000259" key="1">
    <source>
        <dbReference type="Pfam" id="PF07883"/>
    </source>
</evidence>
<dbReference type="InterPro" id="IPR014710">
    <property type="entry name" value="RmlC-like_jellyroll"/>
</dbReference>
<reference evidence="2 3" key="1">
    <citation type="submission" date="2017-02" db="EMBL/GenBank/DDBJ databases">
        <title>Genomic diversity within the haloalkaliphilic genus Thioalkalivibrio.</title>
        <authorList>
            <person name="Ahn A.-C."/>
            <person name="Meier-Kolthoff J."/>
            <person name="Overmars L."/>
            <person name="Richter M."/>
            <person name="Woyke T."/>
            <person name="Sorokin D.Y."/>
            <person name="Muyzer G."/>
        </authorList>
    </citation>
    <scope>NUCLEOTIDE SEQUENCE [LARGE SCALE GENOMIC DNA]</scope>
    <source>
        <strain evidence="2 3">ALJD</strain>
    </source>
</reference>
<dbReference type="InterPro" id="IPR011051">
    <property type="entry name" value="RmlC_Cupin_sf"/>
</dbReference>
<evidence type="ECO:0000313" key="2">
    <source>
        <dbReference type="EMBL" id="OOG27847.1"/>
    </source>
</evidence>
<protein>
    <recommendedName>
        <fullName evidence="1">Cupin type-2 domain-containing protein</fullName>
    </recommendedName>
</protein>
<dbReference type="Proteomes" id="UP000189462">
    <property type="component" value="Unassembled WGS sequence"/>
</dbReference>
<name>A0A1V3NRX7_9GAMM</name>
<accession>A0A1V3NRX7</accession>
<proteinExistence type="predicted"/>
<dbReference type="STRING" id="108003.B1C78_02760"/>
<gene>
    <name evidence="2" type="ORF">B1C78_02760</name>
</gene>
<sequence>MITRYADIPAYDTKDGSKIRELMHPDQHGNHAQSLAEAVVAPGQETRLHRHGRTEEIYHITRGEGLMRLGDETFQVSVGDTVCIAPGTPHNIRNTGSEPLHILCACSPAYSHDDTELLSG</sequence>
<keyword evidence="3" id="KW-1185">Reference proteome</keyword>
<organism evidence="2 3">
    <name type="scientific">Thioalkalivibrio denitrificans</name>
    <dbReference type="NCBI Taxonomy" id="108003"/>
    <lineage>
        <taxon>Bacteria</taxon>
        <taxon>Pseudomonadati</taxon>
        <taxon>Pseudomonadota</taxon>
        <taxon>Gammaproteobacteria</taxon>
        <taxon>Chromatiales</taxon>
        <taxon>Ectothiorhodospiraceae</taxon>
        <taxon>Thioalkalivibrio</taxon>
    </lineage>
</organism>
<dbReference type="EMBL" id="MVBK01000015">
    <property type="protein sequence ID" value="OOG27847.1"/>
    <property type="molecule type" value="Genomic_DNA"/>
</dbReference>
<dbReference type="SUPFAM" id="SSF51182">
    <property type="entry name" value="RmlC-like cupins"/>
    <property type="match status" value="1"/>
</dbReference>
<dbReference type="RefSeq" id="WP_077277607.1">
    <property type="nucleotide sequence ID" value="NZ_MVBK01000015.1"/>
</dbReference>
<evidence type="ECO:0000313" key="3">
    <source>
        <dbReference type="Proteomes" id="UP000189462"/>
    </source>
</evidence>
<dbReference type="Pfam" id="PF07883">
    <property type="entry name" value="Cupin_2"/>
    <property type="match status" value="1"/>
</dbReference>
<comment type="caution">
    <text evidence="2">The sequence shown here is derived from an EMBL/GenBank/DDBJ whole genome shotgun (WGS) entry which is preliminary data.</text>
</comment>